<dbReference type="Gene3D" id="3.40.50.1820">
    <property type="entry name" value="alpha/beta hydrolase"/>
    <property type="match status" value="1"/>
</dbReference>
<evidence type="ECO:0000256" key="7">
    <source>
        <dbReference type="ARBA" id="ARBA00023157"/>
    </source>
</evidence>
<evidence type="ECO:0000256" key="4">
    <source>
        <dbReference type="ARBA" id="ARBA00022729"/>
    </source>
</evidence>
<evidence type="ECO:0000256" key="5">
    <source>
        <dbReference type="ARBA" id="ARBA00022801"/>
    </source>
</evidence>
<dbReference type="InterPro" id="IPR011118">
    <property type="entry name" value="Tannase/feruloyl_esterase"/>
</dbReference>
<evidence type="ECO:0000256" key="2">
    <source>
        <dbReference type="ARBA" id="ARBA00022487"/>
    </source>
</evidence>
<keyword evidence="2" id="KW-0719">Serine esterase</keyword>
<protein>
    <submittedName>
        <fullName evidence="8">Mono(2-hydroxyethyl) terephthalate hydrolase</fullName>
    </submittedName>
</protein>
<dbReference type="GO" id="GO:0046872">
    <property type="term" value="F:metal ion binding"/>
    <property type="evidence" value="ECO:0007669"/>
    <property type="project" value="UniProtKB-KW"/>
</dbReference>
<dbReference type="Proteomes" id="UP000461670">
    <property type="component" value="Unassembled WGS sequence"/>
</dbReference>
<dbReference type="PANTHER" id="PTHR33938:SF15">
    <property type="entry name" value="FERULOYL ESTERASE B-RELATED"/>
    <property type="match status" value="1"/>
</dbReference>
<keyword evidence="4" id="KW-0732">Signal</keyword>
<evidence type="ECO:0000256" key="1">
    <source>
        <dbReference type="ARBA" id="ARBA00006249"/>
    </source>
</evidence>
<keyword evidence="6" id="KW-0106">Calcium</keyword>
<evidence type="ECO:0000256" key="6">
    <source>
        <dbReference type="ARBA" id="ARBA00022837"/>
    </source>
</evidence>
<accession>A0A7V8FRR3</accession>
<gene>
    <name evidence="8" type="ORF">GAK30_00448</name>
</gene>
<organism evidence="8 9">
    <name type="scientific">Paracidovorax wautersii</name>
    <dbReference type="NCBI Taxonomy" id="1177982"/>
    <lineage>
        <taxon>Bacteria</taxon>
        <taxon>Pseudomonadati</taxon>
        <taxon>Pseudomonadota</taxon>
        <taxon>Betaproteobacteria</taxon>
        <taxon>Burkholderiales</taxon>
        <taxon>Comamonadaceae</taxon>
        <taxon>Paracidovorax</taxon>
    </lineage>
</organism>
<dbReference type="EMBL" id="WNDQ01000004">
    <property type="protein sequence ID" value="KAF1023497.1"/>
    <property type="molecule type" value="Genomic_DNA"/>
</dbReference>
<dbReference type="PANTHER" id="PTHR33938">
    <property type="entry name" value="FERULOYL ESTERASE B-RELATED"/>
    <property type="match status" value="1"/>
</dbReference>
<reference evidence="9" key="1">
    <citation type="journal article" date="2020" name="MBio">
        <title>Horizontal gene transfer to a defensive symbiont with a reduced genome amongst a multipartite beetle microbiome.</title>
        <authorList>
            <person name="Waterworth S.C."/>
            <person name="Florez L.V."/>
            <person name="Rees E.R."/>
            <person name="Hertweck C."/>
            <person name="Kaltenpoth M."/>
            <person name="Kwan J.C."/>
        </authorList>
    </citation>
    <scope>NUCLEOTIDE SEQUENCE [LARGE SCALE GENOMIC DNA]</scope>
</reference>
<dbReference type="AlphaFoldDB" id="A0A7V8FRR3"/>
<dbReference type="SUPFAM" id="SSF53474">
    <property type="entry name" value="alpha/beta-Hydrolases"/>
    <property type="match status" value="1"/>
</dbReference>
<dbReference type="PROSITE" id="PS51257">
    <property type="entry name" value="PROKAR_LIPOPROTEIN"/>
    <property type="match status" value="1"/>
</dbReference>
<dbReference type="InterPro" id="IPR029058">
    <property type="entry name" value="AB_hydrolase_fold"/>
</dbReference>
<keyword evidence="7" id="KW-1015">Disulfide bond</keyword>
<dbReference type="GO" id="GO:0052689">
    <property type="term" value="F:carboxylic ester hydrolase activity"/>
    <property type="evidence" value="ECO:0007669"/>
    <property type="project" value="UniProtKB-KW"/>
</dbReference>
<dbReference type="Pfam" id="PF07519">
    <property type="entry name" value="Tannase"/>
    <property type="match status" value="1"/>
</dbReference>
<evidence type="ECO:0000313" key="9">
    <source>
        <dbReference type="Proteomes" id="UP000461670"/>
    </source>
</evidence>
<proteinExistence type="inferred from homology"/>
<keyword evidence="3" id="KW-0479">Metal-binding</keyword>
<name>A0A7V8FRR3_9BURK</name>
<evidence type="ECO:0000256" key="3">
    <source>
        <dbReference type="ARBA" id="ARBA00022723"/>
    </source>
</evidence>
<evidence type="ECO:0000313" key="8">
    <source>
        <dbReference type="EMBL" id="KAF1023497.1"/>
    </source>
</evidence>
<comment type="similarity">
    <text evidence="1">Belongs to the tannase family.</text>
</comment>
<keyword evidence="5 8" id="KW-0378">Hydrolase</keyword>
<sequence>MKTRNARWRAGWVAVPLSIVLTGCFGDGSRSDNEETSSGETPATPTSFAQRCAALSGAAVNHGTVSEAVYTAATEGAVTATSFPNHCLLRGKMNERTGIDGKPYAIRFEVRLPEAWDQGLYYQGGSGVDGTLFTAYGAYPGGGNTRNAILDGYATVTTDSGHDGSADTFAFGIDPQARQEYGYAQLPLVANAAKALIQQFYGEAPARSYFVGTSNGGRQAMMASQRYPELFDGIIAMAPGFRLAEAALEGSIFRAQIAQQASGDYLNPLTSQEKSILKSRIIAACDADDGVEDGMVGKPSVCHPDPLAWACTASGQSDCLPAAKAQYVKTFFEGAKTASGRQIYSAWPYDPGMVDLVGSPNAFYAYIFGGEAAMVYTSPPTVTSDLTHYALTANLDTEYAKIHAVTSVYTESGREFTNAESPNLDAFRARGGKILYMNGTADWAFSAQDLAAYYDSVISRYGQADTQAFARYFIVPGMNHGSGGTNGTDSFDAFGALTAWVEQGTAPQTMVSTARADAGIAWPGRTRLLCAYPMEAAYTGGDVE</sequence>
<comment type="caution">
    <text evidence="8">The sequence shown here is derived from an EMBL/GenBank/DDBJ whole genome shotgun (WGS) entry which is preliminary data.</text>
</comment>